<dbReference type="AlphaFoldDB" id="A0AAJ8JUZ4"/>
<evidence type="ECO:0000259" key="1">
    <source>
        <dbReference type="PROSITE" id="PS51747"/>
    </source>
</evidence>
<sequence>MRHCIEISYNCPITPGAFSVGSSLFLPAFAATFAALEPHFQHFGAKGLILSDGWSRQKPGNTHAEANALTNLRQKYEELSNSIRQLPPIEEVLKDVECFTTMEPCSIRTSGGPSCARELVKSKIKTVYLGVKEPPDFVQCEGVRILQEGGVNVVKVAGLEEECINAARRGRE</sequence>
<protein>
    <recommendedName>
        <fullName evidence="1">CMP/dCMP-type deaminase domain-containing protein</fullName>
    </recommendedName>
</protein>
<dbReference type="InterPro" id="IPR002125">
    <property type="entry name" value="CMP_dCMP_dom"/>
</dbReference>
<dbReference type="GeneID" id="91088266"/>
<dbReference type="Proteomes" id="UP000094043">
    <property type="component" value="Chromosome 4"/>
</dbReference>
<evidence type="ECO:0000313" key="3">
    <source>
        <dbReference type="Proteomes" id="UP000094043"/>
    </source>
</evidence>
<dbReference type="RefSeq" id="XP_066069542.1">
    <property type="nucleotide sequence ID" value="XM_066213445.1"/>
</dbReference>
<dbReference type="Pfam" id="PF18785">
    <property type="entry name" value="Inv-AAD"/>
    <property type="match status" value="1"/>
</dbReference>
<accession>A0AAJ8JUZ4</accession>
<dbReference type="InterPro" id="IPR016193">
    <property type="entry name" value="Cytidine_deaminase-like"/>
</dbReference>
<dbReference type="GO" id="GO:0006139">
    <property type="term" value="P:nucleobase-containing compound metabolic process"/>
    <property type="evidence" value="ECO:0007669"/>
    <property type="project" value="UniProtKB-ARBA"/>
</dbReference>
<reference evidence="2" key="2">
    <citation type="journal article" date="2022" name="Elife">
        <title>Obligate sexual reproduction of a homothallic fungus closely related to the Cryptococcus pathogenic species complex.</title>
        <authorList>
            <person name="Passer A.R."/>
            <person name="Clancey S.A."/>
            <person name="Shea T."/>
            <person name="David-Palma M."/>
            <person name="Averette A.F."/>
            <person name="Boekhout T."/>
            <person name="Porcel B.M."/>
            <person name="Nowrousian M."/>
            <person name="Cuomo C.A."/>
            <person name="Sun S."/>
            <person name="Heitman J."/>
            <person name="Coelho M.A."/>
        </authorList>
    </citation>
    <scope>NUCLEOTIDE SEQUENCE</scope>
    <source>
        <strain evidence="2">CBS 7841</strain>
    </source>
</reference>
<evidence type="ECO:0000313" key="2">
    <source>
        <dbReference type="EMBL" id="WVN88842.1"/>
    </source>
</evidence>
<keyword evidence="3" id="KW-1185">Reference proteome</keyword>
<proteinExistence type="predicted"/>
<organism evidence="2 3">
    <name type="scientific">Cryptococcus depauperatus CBS 7841</name>
    <dbReference type="NCBI Taxonomy" id="1295531"/>
    <lineage>
        <taxon>Eukaryota</taxon>
        <taxon>Fungi</taxon>
        <taxon>Dikarya</taxon>
        <taxon>Basidiomycota</taxon>
        <taxon>Agaricomycotina</taxon>
        <taxon>Tremellomycetes</taxon>
        <taxon>Tremellales</taxon>
        <taxon>Cryptococcaceae</taxon>
        <taxon>Cryptococcus</taxon>
    </lineage>
</organism>
<name>A0AAJ8JUZ4_9TREE</name>
<dbReference type="PROSITE" id="PS51747">
    <property type="entry name" value="CYT_DCMP_DEAMINASES_2"/>
    <property type="match status" value="1"/>
</dbReference>
<dbReference type="KEGG" id="cdep:91088266"/>
<reference evidence="2" key="1">
    <citation type="submission" date="2016-06" db="EMBL/GenBank/DDBJ databases">
        <authorList>
            <person name="Cuomo C."/>
            <person name="Litvintseva A."/>
            <person name="Heitman J."/>
            <person name="Chen Y."/>
            <person name="Sun S."/>
            <person name="Springer D."/>
            <person name="Dromer F."/>
            <person name="Young S."/>
            <person name="Zeng Q."/>
            <person name="Chapman S."/>
            <person name="Gujja S."/>
            <person name="Saif S."/>
            <person name="Birren B."/>
        </authorList>
    </citation>
    <scope>NUCLEOTIDE SEQUENCE</scope>
    <source>
        <strain evidence="2">CBS 7841</strain>
    </source>
</reference>
<gene>
    <name evidence="2" type="ORF">L203_104056</name>
</gene>
<dbReference type="GO" id="GO:0003824">
    <property type="term" value="F:catalytic activity"/>
    <property type="evidence" value="ECO:0007669"/>
    <property type="project" value="InterPro"/>
</dbReference>
<dbReference type="SUPFAM" id="SSF53927">
    <property type="entry name" value="Cytidine deaminase-like"/>
    <property type="match status" value="1"/>
</dbReference>
<dbReference type="Gene3D" id="3.40.140.10">
    <property type="entry name" value="Cytidine Deaminase, domain 2"/>
    <property type="match status" value="1"/>
</dbReference>
<dbReference type="EMBL" id="CP143787">
    <property type="protein sequence ID" value="WVN88842.1"/>
    <property type="molecule type" value="Genomic_DNA"/>
</dbReference>
<reference evidence="2" key="3">
    <citation type="submission" date="2024-01" db="EMBL/GenBank/DDBJ databases">
        <authorList>
            <person name="Coelho M.A."/>
            <person name="David-Palma M."/>
            <person name="Shea T."/>
            <person name="Sun S."/>
            <person name="Cuomo C.A."/>
            <person name="Heitman J."/>
        </authorList>
    </citation>
    <scope>NUCLEOTIDE SEQUENCE</scope>
    <source>
        <strain evidence="2">CBS 7841</strain>
    </source>
</reference>
<feature type="domain" description="CMP/dCMP-type deaminase" evidence="1">
    <location>
        <begin position="1"/>
        <end position="153"/>
    </location>
</feature>